<keyword evidence="2" id="KW-0472">Membrane</keyword>
<dbReference type="EMBL" id="BSRA01000002">
    <property type="protein sequence ID" value="GLV12760.1"/>
    <property type="molecule type" value="Genomic_DNA"/>
</dbReference>
<reference evidence="5" key="2">
    <citation type="submission" date="2016-10" db="EMBL/GenBank/DDBJ databases">
        <authorList>
            <person name="Varghese N."/>
        </authorList>
    </citation>
    <scope>NUCLEOTIDE SEQUENCE [LARGE SCALE GENOMIC DNA]</scope>
    <source>
        <strain evidence="5">DSM 12489</strain>
    </source>
</reference>
<protein>
    <submittedName>
        <fullName evidence="4">Uncharacterized membrane protein</fullName>
    </submittedName>
</protein>
<dbReference type="Proteomes" id="UP001157137">
    <property type="component" value="Unassembled WGS sequence"/>
</dbReference>
<evidence type="ECO:0000313" key="4">
    <source>
        <dbReference type="EMBL" id="SDW03265.1"/>
    </source>
</evidence>
<sequence length="196" mass="23048">MGKRYYYVHSSDSRQDNMNLEGFDIPINEGDARRIARLVNMYEENILSQIDEEYVSKTRWADKLADRIASFGGSWTFLMIFGGILAAWMVWNTIPYTARYHFDKPPFILLNLCLSFIAAFQAPIIMMSQNRQAARDKHESIIDFAINYKAEQEIDDMQSHLHRIEGKLNQLERLLRSLEQLERLRHDDLQDGKTRE</sequence>
<feature type="transmembrane region" description="Helical" evidence="2">
    <location>
        <begin position="107"/>
        <end position="127"/>
    </location>
</feature>
<evidence type="ECO:0000256" key="2">
    <source>
        <dbReference type="SAM" id="Phobius"/>
    </source>
</evidence>
<keyword evidence="1" id="KW-0175">Coiled coil</keyword>
<dbReference type="EMBL" id="FNOJ01000001">
    <property type="protein sequence ID" value="SDW03265.1"/>
    <property type="molecule type" value="Genomic_DNA"/>
</dbReference>
<dbReference type="PANTHER" id="PTHR41386:SF1">
    <property type="entry name" value="MEMBRANE PROTEIN"/>
    <property type="match status" value="1"/>
</dbReference>
<dbReference type="STRING" id="89784.SAMN04489725_101131"/>
<dbReference type="Proteomes" id="UP000182589">
    <property type="component" value="Unassembled WGS sequence"/>
</dbReference>
<evidence type="ECO:0000313" key="3">
    <source>
        <dbReference type="EMBL" id="GLV12760.1"/>
    </source>
</evidence>
<keyword evidence="2" id="KW-1133">Transmembrane helix</keyword>
<accession>A0A1H2Q852</accession>
<dbReference type="RefSeq" id="WP_006448003.1">
    <property type="nucleotide sequence ID" value="NZ_BSRA01000002.1"/>
</dbReference>
<name>A0A1H2Q852_9BACL</name>
<reference evidence="4" key="1">
    <citation type="submission" date="2016-10" db="EMBL/GenBank/DDBJ databases">
        <authorList>
            <person name="de Groot N.N."/>
        </authorList>
    </citation>
    <scope>NUCLEOTIDE SEQUENCE [LARGE SCALE GENOMIC DNA]</scope>
    <source>
        <strain evidence="4">DSM 12489</strain>
    </source>
</reference>
<gene>
    <name evidence="3" type="ORF">Heshes_04440</name>
    <name evidence="4" type="ORF">SAMN04489725_101131</name>
</gene>
<evidence type="ECO:0000313" key="5">
    <source>
        <dbReference type="Proteomes" id="UP000182589"/>
    </source>
</evidence>
<dbReference type="AlphaFoldDB" id="A0A1H2Q852"/>
<proteinExistence type="predicted"/>
<dbReference type="PANTHER" id="PTHR41386">
    <property type="entry name" value="INTEGRAL MEMBRANE PROTEIN-RELATED"/>
    <property type="match status" value="1"/>
</dbReference>
<evidence type="ECO:0000256" key="1">
    <source>
        <dbReference type="SAM" id="Coils"/>
    </source>
</evidence>
<keyword evidence="5" id="KW-1185">Reference proteome</keyword>
<feature type="coiled-coil region" evidence="1">
    <location>
        <begin position="154"/>
        <end position="191"/>
    </location>
</feature>
<dbReference type="Pfam" id="PF06210">
    <property type="entry name" value="DUF1003"/>
    <property type="match status" value="1"/>
</dbReference>
<reference evidence="3" key="3">
    <citation type="submission" date="2023-02" db="EMBL/GenBank/DDBJ databases">
        <title>Proposal of a novel subspecies: Alicyclobacillus hesperidum subspecies aegle.</title>
        <authorList>
            <person name="Goto K."/>
            <person name="Fujii T."/>
            <person name="Yasui K."/>
            <person name="Mochida K."/>
            <person name="Kato-Tanaka Y."/>
            <person name="Morohoshi S."/>
            <person name="An S.Y."/>
            <person name="Kasai H."/>
            <person name="Yokota A."/>
        </authorList>
    </citation>
    <scope>NUCLEOTIDE SEQUENCE</scope>
    <source>
        <strain evidence="3">DSM 12766</strain>
    </source>
</reference>
<dbReference type="InterPro" id="IPR010406">
    <property type="entry name" value="DUF1003"/>
</dbReference>
<feature type="transmembrane region" description="Helical" evidence="2">
    <location>
        <begin position="68"/>
        <end position="91"/>
    </location>
</feature>
<keyword evidence="2" id="KW-0812">Transmembrane</keyword>
<organism evidence="4 5">
    <name type="scientific">Alicyclobacillus hesperidum</name>
    <dbReference type="NCBI Taxonomy" id="89784"/>
    <lineage>
        <taxon>Bacteria</taxon>
        <taxon>Bacillati</taxon>
        <taxon>Bacillota</taxon>
        <taxon>Bacilli</taxon>
        <taxon>Bacillales</taxon>
        <taxon>Alicyclobacillaceae</taxon>
        <taxon>Alicyclobacillus</taxon>
    </lineage>
</organism>